<organism evidence="5 6">
    <name type="scientific">Nonomuraea deserti</name>
    <dbReference type="NCBI Taxonomy" id="1848322"/>
    <lineage>
        <taxon>Bacteria</taxon>
        <taxon>Bacillati</taxon>
        <taxon>Actinomycetota</taxon>
        <taxon>Actinomycetes</taxon>
        <taxon>Streptosporangiales</taxon>
        <taxon>Streptosporangiaceae</taxon>
        <taxon>Nonomuraea</taxon>
    </lineage>
</organism>
<protein>
    <submittedName>
        <fullName evidence="5">Recombinase family protein</fullName>
    </submittedName>
</protein>
<dbReference type="EMBL" id="SMKO01000144">
    <property type="protein sequence ID" value="TDC98022.1"/>
    <property type="molecule type" value="Genomic_DNA"/>
</dbReference>
<evidence type="ECO:0000259" key="4">
    <source>
        <dbReference type="PROSITE" id="PS51736"/>
    </source>
</evidence>
<feature type="compositionally biased region" description="Basic residues" evidence="3">
    <location>
        <begin position="130"/>
        <end position="142"/>
    </location>
</feature>
<dbReference type="Gene3D" id="3.40.50.1390">
    <property type="entry name" value="Resolvase, N-terminal catalytic domain"/>
    <property type="match status" value="1"/>
</dbReference>
<dbReference type="Pfam" id="PF00239">
    <property type="entry name" value="Resolvase"/>
    <property type="match status" value="1"/>
</dbReference>
<reference evidence="5 6" key="1">
    <citation type="submission" date="2019-03" db="EMBL/GenBank/DDBJ databases">
        <title>Draft genome sequences of novel Actinobacteria.</title>
        <authorList>
            <person name="Sahin N."/>
            <person name="Ay H."/>
            <person name="Saygin H."/>
        </authorList>
    </citation>
    <scope>NUCLEOTIDE SEQUENCE [LARGE SCALE GENOMIC DNA]</scope>
    <source>
        <strain evidence="5 6">KC310</strain>
    </source>
</reference>
<dbReference type="InterPro" id="IPR036162">
    <property type="entry name" value="Resolvase-like_N_sf"/>
</dbReference>
<feature type="region of interest" description="Disordered" evidence="3">
    <location>
        <begin position="128"/>
        <end position="177"/>
    </location>
</feature>
<keyword evidence="2" id="KW-0233">DNA recombination</keyword>
<keyword evidence="6" id="KW-1185">Reference proteome</keyword>
<evidence type="ECO:0000256" key="2">
    <source>
        <dbReference type="ARBA" id="ARBA00023172"/>
    </source>
</evidence>
<proteinExistence type="predicted"/>
<feature type="compositionally biased region" description="Basic residues" evidence="3">
    <location>
        <begin position="166"/>
        <end position="177"/>
    </location>
</feature>
<dbReference type="SMART" id="SM00857">
    <property type="entry name" value="Resolvase"/>
    <property type="match status" value="1"/>
</dbReference>
<dbReference type="AlphaFoldDB" id="A0A4R4V6M3"/>
<dbReference type="InterPro" id="IPR006119">
    <property type="entry name" value="Resolv_N"/>
</dbReference>
<comment type="caution">
    <text evidence="5">The sequence shown here is derived from an EMBL/GenBank/DDBJ whole genome shotgun (WGS) entry which is preliminary data.</text>
</comment>
<dbReference type="PANTHER" id="PTHR30461">
    <property type="entry name" value="DNA-INVERTASE FROM LAMBDOID PROPHAGE"/>
    <property type="match status" value="1"/>
</dbReference>
<evidence type="ECO:0000256" key="1">
    <source>
        <dbReference type="ARBA" id="ARBA00023125"/>
    </source>
</evidence>
<dbReference type="GO" id="GO:0003677">
    <property type="term" value="F:DNA binding"/>
    <property type="evidence" value="ECO:0007669"/>
    <property type="project" value="UniProtKB-KW"/>
</dbReference>
<dbReference type="Proteomes" id="UP000295258">
    <property type="component" value="Unassembled WGS sequence"/>
</dbReference>
<sequence length="177" mass="19510">MRRVISSDASALWAAAQRLTAPFSRVRVRPELEKALAAARQIKAHAPHCRVILMVYEMKRLGRDATELTALADHLTAHGLVLELLAGPLPGIYDPSGAGKMLFAFFAAMAETEREPIREATLEGLDAAARKGRHGATPRRSRSPASSTPPWRSLRSPRDQPARRPFPGRHRRAADRP</sequence>
<gene>
    <name evidence="5" type="ORF">E1292_36055</name>
</gene>
<dbReference type="GO" id="GO:0000150">
    <property type="term" value="F:DNA strand exchange activity"/>
    <property type="evidence" value="ECO:0007669"/>
    <property type="project" value="InterPro"/>
</dbReference>
<dbReference type="PANTHER" id="PTHR30461:SF2">
    <property type="entry name" value="SERINE RECOMBINASE PINE-RELATED"/>
    <property type="match status" value="1"/>
</dbReference>
<evidence type="ECO:0000313" key="6">
    <source>
        <dbReference type="Proteomes" id="UP000295258"/>
    </source>
</evidence>
<dbReference type="InterPro" id="IPR050639">
    <property type="entry name" value="SSR_resolvase"/>
</dbReference>
<dbReference type="PROSITE" id="PS51736">
    <property type="entry name" value="RECOMBINASES_3"/>
    <property type="match status" value="1"/>
</dbReference>
<dbReference type="SUPFAM" id="SSF53041">
    <property type="entry name" value="Resolvase-like"/>
    <property type="match status" value="1"/>
</dbReference>
<feature type="compositionally biased region" description="Low complexity" evidence="3">
    <location>
        <begin position="143"/>
        <end position="153"/>
    </location>
</feature>
<name>A0A4R4V6M3_9ACTN</name>
<evidence type="ECO:0000313" key="5">
    <source>
        <dbReference type="EMBL" id="TDC98022.1"/>
    </source>
</evidence>
<feature type="domain" description="Resolvase/invertase-type recombinase catalytic" evidence="4">
    <location>
        <begin position="1"/>
        <end position="132"/>
    </location>
</feature>
<accession>A0A4R4V6M3</accession>
<dbReference type="CDD" id="cd03768">
    <property type="entry name" value="SR_ResInv"/>
    <property type="match status" value="1"/>
</dbReference>
<evidence type="ECO:0000256" key="3">
    <source>
        <dbReference type="SAM" id="MobiDB-lite"/>
    </source>
</evidence>
<keyword evidence="1" id="KW-0238">DNA-binding</keyword>